<accession>A0A951PKZ6</accession>
<dbReference type="AlphaFoldDB" id="A0A951PKZ6"/>
<dbReference type="SUPFAM" id="SSF48452">
    <property type="entry name" value="TPR-like"/>
    <property type="match status" value="1"/>
</dbReference>
<dbReference type="Gene3D" id="1.25.40.10">
    <property type="entry name" value="Tetratricopeptide repeat domain"/>
    <property type="match status" value="2"/>
</dbReference>
<evidence type="ECO:0000313" key="1">
    <source>
        <dbReference type="EMBL" id="MBW4545855.1"/>
    </source>
</evidence>
<evidence type="ECO:0008006" key="3">
    <source>
        <dbReference type="Google" id="ProtNLM"/>
    </source>
</evidence>
<comment type="caution">
    <text evidence="1">The sequence shown here is derived from an EMBL/GenBank/DDBJ whole genome shotgun (WGS) entry which is preliminary data.</text>
</comment>
<gene>
    <name evidence="1" type="ORF">KME25_15620</name>
</gene>
<sequence length="147" mass="16741">MAQHTDALHSYRQALATYDQALQLAPNLVQCLNNKGTVLAKLCILHTQLEQYPEALHSYEQALATYDHALYLAPDDTYIHKNKGLVLHRLGFLQARRSLQVRLSENIEALKSWQGAVAAFSCYLTIVTGDEYIRNLRDLLQKFLDNL</sequence>
<proteinExistence type="predicted"/>
<evidence type="ECO:0000313" key="2">
    <source>
        <dbReference type="Proteomes" id="UP000753908"/>
    </source>
</evidence>
<reference evidence="1" key="2">
    <citation type="journal article" date="2022" name="Microbiol. Resour. Announc.">
        <title>Metagenome Sequencing to Explore Phylogenomics of Terrestrial Cyanobacteria.</title>
        <authorList>
            <person name="Ward R.D."/>
            <person name="Stajich J.E."/>
            <person name="Johansen J.R."/>
            <person name="Huntemann M."/>
            <person name="Clum A."/>
            <person name="Foster B."/>
            <person name="Foster B."/>
            <person name="Roux S."/>
            <person name="Palaniappan K."/>
            <person name="Varghese N."/>
            <person name="Mukherjee S."/>
            <person name="Reddy T.B.K."/>
            <person name="Daum C."/>
            <person name="Copeland A."/>
            <person name="Chen I.A."/>
            <person name="Ivanova N.N."/>
            <person name="Kyrpides N.C."/>
            <person name="Shapiro N."/>
            <person name="Eloe-Fadrosh E.A."/>
            <person name="Pietrasiak N."/>
        </authorList>
    </citation>
    <scope>NUCLEOTIDE SEQUENCE</scope>
    <source>
        <strain evidence="1">CPER-KK1</strain>
    </source>
</reference>
<name>A0A951PKZ6_9CYAN</name>
<reference evidence="1" key="1">
    <citation type="submission" date="2021-05" db="EMBL/GenBank/DDBJ databases">
        <authorList>
            <person name="Pietrasiak N."/>
            <person name="Ward R."/>
            <person name="Stajich J.E."/>
            <person name="Kurbessoian T."/>
        </authorList>
    </citation>
    <scope>NUCLEOTIDE SEQUENCE</scope>
    <source>
        <strain evidence="1">CPER-KK1</strain>
    </source>
</reference>
<organism evidence="1 2">
    <name type="scientific">Symplocastrum torsivum CPER-KK1</name>
    <dbReference type="NCBI Taxonomy" id="450513"/>
    <lineage>
        <taxon>Bacteria</taxon>
        <taxon>Bacillati</taxon>
        <taxon>Cyanobacteriota</taxon>
        <taxon>Cyanophyceae</taxon>
        <taxon>Oscillatoriophycideae</taxon>
        <taxon>Oscillatoriales</taxon>
        <taxon>Microcoleaceae</taxon>
        <taxon>Symplocastrum</taxon>
    </lineage>
</organism>
<dbReference type="Proteomes" id="UP000753908">
    <property type="component" value="Unassembled WGS sequence"/>
</dbReference>
<protein>
    <recommendedName>
        <fullName evidence="3">Tetratricopeptide repeat protein</fullName>
    </recommendedName>
</protein>
<dbReference type="EMBL" id="JAHHIF010000018">
    <property type="protein sequence ID" value="MBW4545855.1"/>
    <property type="molecule type" value="Genomic_DNA"/>
</dbReference>
<dbReference type="InterPro" id="IPR011990">
    <property type="entry name" value="TPR-like_helical_dom_sf"/>
</dbReference>